<proteinExistence type="predicted"/>
<gene>
    <name evidence="2" type="ORF">PCOR1329_LOCUS69472</name>
</gene>
<organism evidence="2 3">
    <name type="scientific">Prorocentrum cordatum</name>
    <dbReference type="NCBI Taxonomy" id="2364126"/>
    <lineage>
        <taxon>Eukaryota</taxon>
        <taxon>Sar</taxon>
        <taxon>Alveolata</taxon>
        <taxon>Dinophyceae</taxon>
        <taxon>Prorocentrales</taxon>
        <taxon>Prorocentraceae</taxon>
        <taxon>Prorocentrum</taxon>
    </lineage>
</organism>
<comment type="caution">
    <text evidence="2">The sequence shown here is derived from an EMBL/GenBank/DDBJ whole genome shotgun (WGS) entry which is preliminary data.</text>
</comment>
<accession>A0ABN9WT38</accession>
<evidence type="ECO:0000313" key="3">
    <source>
        <dbReference type="Proteomes" id="UP001189429"/>
    </source>
</evidence>
<dbReference type="Proteomes" id="UP001189429">
    <property type="component" value="Unassembled WGS sequence"/>
</dbReference>
<name>A0ABN9WT38_9DINO</name>
<reference evidence="2" key="1">
    <citation type="submission" date="2023-10" db="EMBL/GenBank/DDBJ databases">
        <authorList>
            <person name="Chen Y."/>
            <person name="Shah S."/>
            <person name="Dougan E. K."/>
            <person name="Thang M."/>
            <person name="Chan C."/>
        </authorList>
    </citation>
    <scope>NUCLEOTIDE SEQUENCE [LARGE SCALE GENOMIC DNA]</scope>
</reference>
<sequence length="274" mass="29066">MMTEYTATKLCVYQTRIYPLIASETDKDVCDVAGCNVNHKDVEVNLDFNGLAAGRGDDCPPSEIDQDAPSEISLLPSTPAVTPRALVQALSPRIPQWWLLEQAQRRRPEAAAAPRLDRYREVFSSFGASLGCDEPEAPPVVEDRSLQGHPPGGHARKKKAQLRRHLLREHAAGVCEAELPQVAAVHRRGVHPAAGAPACGGRLLRDVRGGPAQLGPRRGRRVEDGGAGGGHPGPGRGRGRHGGGAGRVTQETFGGFIGSIIGGVFGIRGDPAQT</sequence>
<feature type="region of interest" description="Disordered" evidence="1">
    <location>
        <begin position="209"/>
        <end position="249"/>
    </location>
</feature>
<evidence type="ECO:0000313" key="2">
    <source>
        <dbReference type="EMBL" id="CAK0888742.1"/>
    </source>
</evidence>
<dbReference type="EMBL" id="CAUYUJ010019126">
    <property type="protein sequence ID" value="CAK0888742.1"/>
    <property type="molecule type" value="Genomic_DNA"/>
</dbReference>
<keyword evidence="3" id="KW-1185">Reference proteome</keyword>
<protein>
    <submittedName>
        <fullName evidence="2">Uncharacterized protein</fullName>
    </submittedName>
</protein>
<evidence type="ECO:0000256" key="1">
    <source>
        <dbReference type="SAM" id="MobiDB-lite"/>
    </source>
</evidence>
<feature type="compositionally biased region" description="Gly residues" evidence="1">
    <location>
        <begin position="225"/>
        <end position="246"/>
    </location>
</feature>